<dbReference type="AlphaFoldDB" id="A0A1M7UVB8"/>
<dbReference type="EMBL" id="FRDM01000031">
    <property type="protein sequence ID" value="SHN86867.1"/>
    <property type="molecule type" value="Genomic_DNA"/>
</dbReference>
<proteinExistence type="predicted"/>
<dbReference type="RefSeq" id="WP_141243116.1">
    <property type="nucleotide sequence ID" value="NZ_FRDM01000031.1"/>
</dbReference>
<name>A0A1M7UVB8_9ACTN</name>
<reference evidence="1 2" key="1">
    <citation type="submission" date="2016-12" db="EMBL/GenBank/DDBJ databases">
        <authorList>
            <person name="Song W.-J."/>
            <person name="Kurnit D.M."/>
        </authorList>
    </citation>
    <scope>NUCLEOTIDE SEQUENCE [LARGE SCALE GENOMIC DNA]</scope>
    <source>
        <strain evidence="1 2">DSM 43162</strain>
    </source>
</reference>
<evidence type="ECO:0000313" key="2">
    <source>
        <dbReference type="Proteomes" id="UP000184428"/>
    </source>
</evidence>
<sequence>MTTVLTNTEWKLAQRAVIRAFRADRYVLIVAEGDSPSPGYDVDIVQSPLKIFPPQFNLLRRERPGVWPDVMTPYRYGEVVPFPTDQPVVTVHHADGQDAVEIKDCGDDLQDFAIAVAGSPDLPCPSGAEQATGFSRSLSFDEAFANALSGLPPFEPPFPDAMARIKVLEVGALFGGFPGFHDLFVRICRTVGG</sequence>
<organism evidence="1 2">
    <name type="scientific">Geodermatophilus obscurus</name>
    <dbReference type="NCBI Taxonomy" id="1861"/>
    <lineage>
        <taxon>Bacteria</taxon>
        <taxon>Bacillati</taxon>
        <taxon>Actinomycetota</taxon>
        <taxon>Actinomycetes</taxon>
        <taxon>Geodermatophilales</taxon>
        <taxon>Geodermatophilaceae</taxon>
        <taxon>Geodermatophilus</taxon>
    </lineage>
</organism>
<evidence type="ECO:0000313" key="1">
    <source>
        <dbReference type="EMBL" id="SHN86867.1"/>
    </source>
</evidence>
<dbReference type="Proteomes" id="UP000184428">
    <property type="component" value="Unassembled WGS sequence"/>
</dbReference>
<dbReference type="OrthoDB" id="4761036at2"/>
<accession>A0A1M7UVB8</accession>
<gene>
    <name evidence="1" type="ORF">SAMN05660350_04025</name>
</gene>
<protein>
    <submittedName>
        <fullName evidence="1">Uncharacterized protein</fullName>
    </submittedName>
</protein>